<feature type="domain" description="Predicted membrane protein YciQ-like C-terminal" evidence="5">
    <location>
        <begin position="275"/>
        <end position="566"/>
    </location>
</feature>
<dbReference type="OrthoDB" id="9767603at2"/>
<evidence type="ECO:0000259" key="5">
    <source>
        <dbReference type="Pfam" id="PF20990"/>
    </source>
</evidence>
<keyword evidence="2" id="KW-0812">Transmembrane</keyword>
<gene>
    <name evidence="6" type="ORF">A0O34_13210</name>
</gene>
<organism evidence="6 7">
    <name type="scientific">Chryseobacterium glaciei</name>
    <dbReference type="NCBI Taxonomy" id="1685010"/>
    <lineage>
        <taxon>Bacteria</taxon>
        <taxon>Pseudomonadati</taxon>
        <taxon>Bacteroidota</taxon>
        <taxon>Flavobacteriia</taxon>
        <taxon>Flavobacteriales</taxon>
        <taxon>Weeksellaceae</taxon>
        <taxon>Chryseobacterium group</taxon>
        <taxon>Chryseobacterium</taxon>
    </lineage>
</organism>
<feature type="transmembrane region" description="Helical" evidence="2">
    <location>
        <begin position="430"/>
        <end position="448"/>
    </location>
</feature>
<feature type="compositionally biased region" description="Gly residues" evidence="1">
    <location>
        <begin position="619"/>
        <end position="638"/>
    </location>
</feature>
<keyword evidence="3" id="KW-0732">Signal</keyword>
<accession>A0A172XWU4</accession>
<dbReference type="Pfam" id="PF20990">
    <property type="entry name" value="DUF2207_C"/>
    <property type="match status" value="1"/>
</dbReference>
<dbReference type="Proteomes" id="UP000077824">
    <property type="component" value="Chromosome"/>
</dbReference>
<feature type="transmembrane region" description="Helical" evidence="2">
    <location>
        <begin position="238"/>
        <end position="256"/>
    </location>
</feature>
<feature type="region of interest" description="Disordered" evidence="1">
    <location>
        <begin position="609"/>
        <end position="638"/>
    </location>
</feature>
<dbReference type="AlphaFoldDB" id="A0A172XWU4"/>
<feature type="transmembrane region" description="Helical" evidence="2">
    <location>
        <begin position="399"/>
        <end position="418"/>
    </location>
</feature>
<feature type="chain" id="PRO_5008003903" description="Transmembrane signal peptide protein" evidence="3">
    <location>
        <begin position="19"/>
        <end position="638"/>
    </location>
</feature>
<dbReference type="InterPro" id="IPR048389">
    <property type="entry name" value="YciQ-like_C"/>
</dbReference>
<protein>
    <recommendedName>
        <fullName evidence="8">Transmembrane signal peptide protein</fullName>
    </recommendedName>
</protein>
<evidence type="ECO:0000313" key="7">
    <source>
        <dbReference type="Proteomes" id="UP000077824"/>
    </source>
</evidence>
<evidence type="ECO:0000256" key="3">
    <source>
        <dbReference type="SAM" id="SignalP"/>
    </source>
</evidence>
<feature type="transmembrane region" description="Helical" evidence="2">
    <location>
        <begin position="480"/>
        <end position="503"/>
    </location>
</feature>
<reference evidence="6 7" key="1">
    <citation type="submission" date="2016-04" db="EMBL/GenBank/DDBJ databases">
        <title>Complete Genome Sequence of Chryseobacterium sp. IHBB 10212.</title>
        <authorList>
            <person name="Pal M."/>
            <person name="Swarnkar M.K."/>
            <person name="Kaushal K."/>
            <person name="Chhibber S."/>
            <person name="Singh A.K."/>
            <person name="Gulati A."/>
        </authorList>
    </citation>
    <scope>NUCLEOTIDE SEQUENCE [LARGE SCALE GENOMIC DNA]</scope>
    <source>
        <strain evidence="6 7">IHBB 10212</strain>
    </source>
</reference>
<evidence type="ECO:0008006" key="8">
    <source>
        <dbReference type="Google" id="ProtNLM"/>
    </source>
</evidence>
<feature type="transmembrane region" description="Helical" evidence="2">
    <location>
        <begin position="455"/>
        <end position="474"/>
    </location>
</feature>
<dbReference type="KEGG" id="chh:A0O34_13210"/>
<evidence type="ECO:0000259" key="4">
    <source>
        <dbReference type="Pfam" id="PF09972"/>
    </source>
</evidence>
<feature type="domain" description="DUF2207" evidence="4">
    <location>
        <begin position="33"/>
        <end position="221"/>
    </location>
</feature>
<feature type="signal peptide" evidence="3">
    <location>
        <begin position="1"/>
        <end position="18"/>
    </location>
</feature>
<dbReference type="EMBL" id="CP015199">
    <property type="protein sequence ID" value="ANF51411.1"/>
    <property type="molecule type" value="Genomic_DNA"/>
</dbReference>
<evidence type="ECO:0000256" key="1">
    <source>
        <dbReference type="SAM" id="MobiDB-lite"/>
    </source>
</evidence>
<sequence length="638" mass="70814">MKKFLVLFYLLTFTLAFSQEEDSLSENKNGIERITSFHSDINVDKKSALNITENINVHSLGINIKRGIYRALPLSRNLNNKTQKVKYDIISVKKDGVEEDYHEETGDGYLKIYVGNKDVILSPGDYKYEIKYKTENQIGFFDKYDEVYWNVNGTVWDFAIDTISAKVTLPDGAKILQNSCYTGSYGNNSQNCSSKVLSDNSMEWSATNLAPNEGLTIAAGFQKGIMIPPPPPTFLEKFGILIGGIIILFGLIFYYYSTWRKYGVDPQKPTVYPQFNVPEDLSPASMGYLENESFKNKFLTASIVNLAVKGYLKIVEGEDSGILGLFSTKTFTLNKLKEPDQALPKEEINLMNTLFTGNDTLKFDGKYNSKIENVVNSFKGTLAFQHDKFLNEGNNFSKVVVPILIMTVVYALGLFISYKIDPEPEKMAGGIAVYVISLIIFFVVSFLSSRVSWKFLIPIPIFVIIGLIGFIKLGNGGSELINFGICYFFIILGFTSLMIYQYVIKRPSEEKLRQKSLIEGFKMYMGAAENEQLKFHNPPQMTPQVFETLLPFAMVLGVDDIWGEKFDTMVKNMANGTEYVHAWYIGSSINHLSFGNTLNSSLTNSIRSAATQPSSSSSGSGGGGFSGGGGGGGGGGGW</sequence>
<keyword evidence="7" id="KW-1185">Reference proteome</keyword>
<dbReference type="Pfam" id="PF09972">
    <property type="entry name" value="DUF2207"/>
    <property type="match status" value="1"/>
</dbReference>
<evidence type="ECO:0000313" key="6">
    <source>
        <dbReference type="EMBL" id="ANF51411.1"/>
    </source>
</evidence>
<name>A0A172XWU4_9FLAO</name>
<keyword evidence="2" id="KW-0472">Membrane</keyword>
<dbReference type="InterPro" id="IPR018702">
    <property type="entry name" value="DUF2207"/>
</dbReference>
<proteinExistence type="predicted"/>
<dbReference type="RefSeq" id="WP_066755265.1">
    <property type="nucleotide sequence ID" value="NZ_CP015199.1"/>
</dbReference>
<evidence type="ECO:0000256" key="2">
    <source>
        <dbReference type="SAM" id="Phobius"/>
    </source>
</evidence>
<dbReference type="STRING" id="1685010.A0O34_13210"/>
<keyword evidence="2" id="KW-1133">Transmembrane helix</keyword>